<evidence type="ECO:0000259" key="9">
    <source>
        <dbReference type="PROSITE" id="PS50011"/>
    </source>
</evidence>
<dbReference type="GO" id="GO:0009653">
    <property type="term" value="P:anatomical structure morphogenesis"/>
    <property type="evidence" value="ECO:0007669"/>
    <property type="project" value="UniProtKB-ARBA"/>
</dbReference>
<feature type="domain" description="Ig-like" evidence="10">
    <location>
        <begin position="596"/>
        <end position="685"/>
    </location>
</feature>
<dbReference type="Proteomes" id="UP000478052">
    <property type="component" value="Unassembled WGS sequence"/>
</dbReference>
<keyword evidence="5" id="KW-1015">Disulfide bond</keyword>
<dbReference type="Pfam" id="PF00041">
    <property type="entry name" value="fn3"/>
    <property type="match status" value="1"/>
</dbReference>
<keyword evidence="6" id="KW-0393">Immunoglobulin domain</keyword>
<dbReference type="PANTHER" id="PTHR47633:SF7">
    <property type="entry name" value="TITIN HOMOLOG"/>
    <property type="match status" value="1"/>
</dbReference>
<dbReference type="OrthoDB" id="10260894at2759"/>
<feature type="domain" description="Ig-like" evidence="10">
    <location>
        <begin position="459"/>
        <end position="564"/>
    </location>
</feature>
<feature type="domain" description="Protein kinase" evidence="9">
    <location>
        <begin position="809"/>
        <end position="1064"/>
    </location>
</feature>
<name>A0A6G0ZBQ0_APHCR</name>
<evidence type="ECO:0000256" key="3">
    <source>
        <dbReference type="ARBA" id="ARBA00022741"/>
    </source>
</evidence>
<evidence type="ECO:0000256" key="4">
    <source>
        <dbReference type="ARBA" id="ARBA00022840"/>
    </source>
</evidence>
<dbReference type="PROSITE" id="PS00108">
    <property type="entry name" value="PROTEIN_KINASE_ST"/>
    <property type="match status" value="1"/>
</dbReference>
<evidence type="ECO:0000256" key="5">
    <source>
        <dbReference type="ARBA" id="ARBA00023157"/>
    </source>
</evidence>
<dbReference type="EMBL" id="VUJU01000803">
    <property type="protein sequence ID" value="KAF0768282.1"/>
    <property type="molecule type" value="Genomic_DNA"/>
</dbReference>
<evidence type="ECO:0000313" key="13">
    <source>
        <dbReference type="Proteomes" id="UP000478052"/>
    </source>
</evidence>
<comment type="caution">
    <text evidence="12">The sequence shown here is derived from an EMBL/GenBank/DDBJ whole genome shotgun (WGS) entry which is preliminary data.</text>
</comment>
<feature type="compositionally biased region" description="Gly residues" evidence="8">
    <location>
        <begin position="1112"/>
        <end position="1121"/>
    </location>
</feature>
<dbReference type="InterPro" id="IPR036116">
    <property type="entry name" value="FN3_sf"/>
</dbReference>
<dbReference type="Gene3D" id="3.30.200.20">
    <property type="entry name" value="Phosphorylase Kinase, domain 1"/>
    <property type="match status" value="1"/>
</dbReference>
<dbReference type="InterPro" id="IPR003961">
    <property type="entry name" value="FN3_dom"/>
</dbReference>
<dbReference type="Gene3D" id="1.10.510.10">
    <property type="entry name" value="Transferase(Phosphotransferase) domain 1"/>
    <property type="match status" value="1"/>
</dbReference>
<dbReference type="InterPro" id="IPR008271">
    <property type="entry name" value="Ser/Thr_kinase_AS"/>
</dbReference>
<feature type="domain" description="Ig-like" evidence="10">
    <location>
        <begin position="253"/>
        <end position="341"/>
    </location>
</feature>
<dbReference type="PANTHER" id="PTHR47633">
    <property type="entry name" value="IMMUNOGLOBULIN"/>
    <property type="match status" value="1"/>
</dbReference>
<evidence type="ECO:0000259" key="11">
    <source>
        <dbReference type="PROSITE" id="PS50853"/>
    </source>
</evidence>
<dbReference type="FunFam" id="2.60.40.10:FF:000107">
    <property type="entry name" value="Myosin, light chain kinase a"/>
    <property type="match status" value="2"/>
</dbReference>
<dbReference type="Pfam" id="PF07679">
    <property type="entry name" value="I-set"/>
    <property type="match status" value="5"/>
</dbReference>
<dbReference type="SUPFAM" id="SSF56112">
    <property type="entry name" value="Protein kinase-like (PK-like)"/>
    <property type="match status" value="1"/>
</dbReference>
<dbReference type="Pfam" id="PF00069">
    <property type="entry name" value="Pkinase"/>
    <property type="match status" value="1"/>
</dbReference>
<feature type="region of interest" description="Disordered" evidence="8">
    <location>
        <begin position="1108"/>
        <end position="1127"/>
    </location>
</feature>
<dbReference type="GO" id="GO:0004672">
    <property type="term" value="F:protein kinase activity"/>
    <property type="evidence" value="ECO:0007669"/>
    <property type="project" value="InterPro"/>
</dbReference>
<feature type="binding site" evidence="7">
    <location>
        <position position="838"/>
    </location>
    <ligand>
        <name>ATP</name>
        <dbReference type="ChEBI" id="CHEBI:30616"/>
    </ligand>
</feature>
<feature type="compositionally biased region" description="Polar residues" evidence="8">
    <location>
        <begin position="1277"/>
        <end position="1314"/>
    </location>
</feature>
<feature type="region of interest" description="Disordered" evidence="8">
    <location>
        <begin position="1200"/>
        <end position="1421"/>
    </location>
</feature>
<dbReference type="FunFam" id="1.10.510.10:FF:000175">
    <property type="entry name" value="Myosin light chain kinase, smooth muscle"/>
    <property type="match status" value="1"/>
</dbReference>
<feature type="domain" description="Ig-like" evidence="10">
    <location>
        <begin position="78"/>
        <end position="167"/>
    </location>
</feature>
<keyword evidence="4 7" id="KW-0067">ATP-binding</keyword>
<dbReference type="CDD" id="cd00096">
    <property type="entry name" value="Ig"/>
    <property type="match status" value="1"/>
</dbReference>
<dbReference type="InterPro" id="IPR036179">
    <property type="entry name" value="Ig-like_dom_sf"/>
</dbReference>
<dbReference type="PROSITE" id="PS50011">
    <property type="entry name" value="PROTEIN_KINASE_DOM"/>
    <property type="match status" value="1"/>
</dbReference>
<dbReference type="SMART" id="SM00220">
    <property type="entry name" value="S_TKc"/>
    <property type="match status" value="1"/>
</dbReference>
<keyword evidence="13" id="KW-1185">Reference proteome</keyword>
<dbReference type="SMART" id="SM00408">
    <property type="entry name" value="IGc2"/>
    <property type="match status" value="4"/>
</dbReference>
<feature type="compositionally biased region" description="Basic and acidic residues" evidence="8">
    <location>
        <begin position="1365"/>
        <end position="1374"/>
    </location>
</feature>
<dbReference type="FunFam" id="2.60.40.10:FF:001452">
    <property type="entry name" value="Uncharacterized protein, isoform F"/>
    <property type="match status" value="1"/>
</dbReference>
<dbReference type="InterPro" id="IPR007110">
    <property type="entry name" value="Ig-like_dom"/>
</dbReference>
<dbReference type="SUPFAM" id="SSF48726">
    <property type="entry name" value="Immunoglobulin"/>
    <property type="match status" value="6"/>
</dbReference>
<dbReference type="InterPro" id="IPR017441">
    <property type="entry name" value="Protein_kinase_ATP_BS"/>
</dbReference>
<feature type="compositionally biased region" description="Basic and acidic residues" evidence="8">
    <location>
        <begin position="1393"/>
        <end position="1403"/>
    </location>
</feature>
<keyword evidence="2" id="KW-0677">Repeat</keyword>
<comment type="similarity">
    <text evidence="1">Belongs to the protein kinase superfamily. CAMK Ser/Thr protein kinase family.</text>
</comment>
<dbReference type="FunFam" id="2.60.40.10:FF:000032">
    <property type="entry name" value="palladin isoform X1"/>
    <property type="match status" value="1"/>
</dbReference>
<evidence type="ECO:0000256" key="1">
    <source>
        <dbReference type="ARBA" id="ARBA00006692"/>
    </source>
</evidence>
<protein>
    <recommendedName>
        <fullName evidence="14">Myosin light chain kinase, smooth muscle</fullName>
    </recommendedName>
</protein>
<feature type="compositionally biased region" description="Low complexity" evidence="8">
    <location>
        <begin position="1260"/>
        <end position="1274"/>
    </location>
</feature>
<feature type="compositionally biased region" description="Polar residues" evidence="8">
    <location>
        <begin position="1337"/>
        <end position="1358"/>
    </location>
</feature>
<dbReference type="SUPFAM" id="SSF49265">
    <property type="entry name" value="Fibronectin type III"/>
    <property type="match status" value="1"/>
</dbReference>
<evidence type="ECO:0000256" key="8">
    <source>
        <dbReference type="SAM" id="MobiDB-lite"/>
    </source>
</evidence>
<dbReference type="InterPro" id="IPR013098">
    <property type="entry name" value="Ig_I-set"/>
</dbReference>
<evidence type="ECO:0000256" key="7">
    <source>
        <dbReference type="PROSITE-ProRule" id="PRU10141"/>
    </source>
</evidence>
<dbReference type="InterPro" id="IPR003598">
    <property type="entry name" value="Ig_sub2"/>
</dbReference>
<dbReference type="InterPro" id="IPR013106">
    <property type="entry name" value="Ig_V-set"/>
</dbReference>
<dbReference type="InterPro" id="IPR000719">
    <property type="entry name" value="Prot_kinase_dom"/>
</dbReference>
<evidence type="ECO:0000256" key="6">
    <source>
        <dbReference type="ARBA" id="ARBA00023319"/>
    </source>
</evidence>
<dbReference type="PROSITE" id="PS50835">
    <property type="entry name" value="IG_LIKE"/>
    <property type="match status" value="5"/>
</dbReference>
<evidence type="ECO:0000259" key="10">
    <source>
        <dbReference type="PROSITE" id="PS50835"/>
    </source>
</evidence>
<feature type="compositionally biased region" description="Low complexity" evidence="8">
    <location>
        <begin position="1220"/>
        <end position="1246"/>
    </location>
</feature>
<gene>
    <name evidence="12" type="ORF">FWK35_00005955</name>
</gene>
<dbReference type="SMART" id="SM00060">
    <property type="entry name" value="FN3"/>
    <property type="match status" value="1"/>
</dbReference>
<feature type="compositionally biased region" description="Polar residues" evidence="8">
    <location>
        <begin position="1248"/>
        <end position="1258"/>
    </location>
</feature>
<proteinExistence type="inferred from homology"/>
<dbReference type="Gene3D" id="2.60.40.10">
    <property type="entry name" value="Immunoglobulins"/>
    <property type="match status" value="6"/>
</dbReference>
<dbReference type="SMART" id="SM00406">
    <property type="entry name" value="IGv"/>
    <property type="match status" value="1"/>
</dbReference>
<reference evidence="12 13" key="1">
    <citation type="submission" date="2019-08" db="EMBL/GenBank/DDBJ databases">
        <title>Whole genome of Aphis craccivora.</title>
        <authorList>
            <person name="Voronova N.V."/>
            <person name="Shulinski R.S."/>
            <person name="Bandarenka Y.V."/>
            <person name="Zhorov D.G."/>
            <person name="Warner D."/>
        </authorList>
    </citation>
    <scope>NUCLEOTIDE SEQUENCE [LARGE SCALE GENOMIC DNA]</scope>
    <source>
        <strain evidence="12">180601</strain>
        <tissue evidence="12">Whole Body</tissue>
    </source>
</reference>
<dbReference type="GO" id="GO:0030154">
    <property type="term" value="P:cell differentiation"/>
    <property type="evidence" value="ECO:0007669"/>
    <property type="project" value="UniProtKB-ARBA"/>
</dbReference>
<dbReference type="InterPro" id="IPR011009">
    <property type="entry name" value="Kinase-like_dom_sf"/>
</dbReference>
<dbReference type="InterPro" id="IPR013783">
    <property type="entry name" value="Ig-like_fold"/>
</dbReference>
<feature type="domain" description="Ig-like" evidence="10">
    <location>
        <begin position="371"/>
        <end position="445"/>
    </location>
</feature>
<dbReference type="PROSITE" id="PS00107">
    <property type="entry name" value="PROTEIN_KINASE_ATP"/>
    <property type="match status" value="1"/>
</dbReference>
<evidence type="ECO:0008006" key="14">
    <source>
        <dbReference type="Google" id="ProtNLM"/>
    </source>
</evidence>
<dbReference type="InterPro" id="IPR003599">
    <property type="entry name" value="Ig_sub"/>
</dbReference>
<organism evidence="12 13">
    <name type="scientific">Aphis craccivora</name>
    <name type="common">Cowpea aphid</name>
    <dbReference type="NCBI Taxonomy" id="307492"/>
    <lineage>
        <taxon>Eukaryota</taxon>
        <taxon>Metazoa</taxon>
        <taxon>Ecdysozoa</taxon>
        <taxon>Arthropoda</taxon>
        <taxon>Hexapoda</taxon>
        <taxon>Insecta</taxon>
        <taxon>Pterygota</taxon>
        <taxon>Neoptera</taxon>
        <taxon>Paraneoptera</taxon>
        <taxon>Hemiptera</taxon>
        <taxon>Sternorrhyncha</taxon>
        <taxon>Aphidomorpha</taxon>
        <taxon>Aphidoidea</taxon>
        <taxon>Aphididae</taxon>
        <taxon>Aphidini</taxon>
        <taxon>Aphis</taxon>
        <taxon>Aphis</taxon>
    </lineage>
</organism>
<accession>A0A6G0ZBQ0</accession>
<dbReference type="SMART" id="SM00409">
    <property type="entry name" value="IG"/>
    <property type="match status" value="5"/>
</dbReference>
<evidence type="ECO:0000313" key="12">
    <source>
        <dbReference type="EMBL" id="KAF0768282.1"/>
    </source>
</evidence>
<feature type="domain" description="Fibronectin type-III" evidence="11">
    <location>
        <begin position="689"/>
        <end position="786"/>
    </location>
</feature>
<dbReference type="PROSITE" id="PS50853">
    <property type="entry name" value="FN3"/>
    <property type="match status" value="1"/>
</dbReference>
<dbReference type="CDD" id="cd14103">
    <property type="entry name" value="STKc_MLCK"/>
    <property type="match status" value="1"/>
</dbReference>
<keyword evidence="3 7" id="KW-0547">Nucleotide-binding</keyword>
<dbReference type="CDD" id="cd00063">
    <property type="entry name" value="FN3"/>
    <property type="match status" value="1"/>
</dbReference>
<feature type="region of interest" description="Disordered" evidence="8">
    <location>
        <begin position="1141"/>
        <end position="1183"/>
    </location>
</feature>
<evidence type="ECO:0000256" key="2">
    <source>
        <dbReference type="ARBA" id="ARBA00022737"/>
    </source>
</evidence>
<sequence length="1438" mass="157842">MEPEYYRDNSDFLCISNGNRYQLKIPHAKLTHTGTYTLLAANPHGQIKALISLQVYSTGHCKKKMENGTNHATVERLPRISRGLVDIECRENDSISFECKLNITQETDIRWQKDGKLVRLGNQVKSQLIDGDTARLEISTVSPLHEGLYTCTAFNELGQDSTSARLIFLSDSQTTAKAPQSNGQQNIMLGSPILAVLLNIKYSTSLSLKFDGVDIMEKLTFILVMMYLVYATDTNMCESNDRCTKRLKRSSAPKFYAVLHDRIADVGETVRFQCSVSGHPPPWSSWEKDGQPIGVNSRMRIREDDDYRSLEICDVTSDDAGLYRITVENKFGKIQATARLEVLTHNQTTNDIQITSSSNGRRQSGSAACAGENFTLSCDLRGNSMSDVTWYKNDVEVKPDDRVTSSLDDLAARLSISNLESADTGVYTCVARCDSGVTRCSTELCVFDTKPGTDSYLQPPIFVEGLVPKRTADEGEPVQLTNRQIDNAINRKSLAIGAVPMNASWFKNDVLLPDCADFEYVVAEDRGEFGLSIIDPFVKDSGVYSCKVANSFGQAVSSGQLVINEMSCGNELNNNLHDVGKKITCDSPVNTKVPLPASILSGPCDTTVLRGAKVVLKTSYQGDPEPCVQWLRAGKVLVSDAHVCITNERGVSSLTIDSITADDCGKYVVRVDNGHGNDFHFASVAVEGPPDPPAGRPVVSVLETSADVTWSSPAYDGGCMVTGYGVEVRPFNQSDWKLVADKCHSLSHIVRGLAPGESYVFRVRAENMHGSSEASLESTPVYILQTDYGNTLWPKTVNIENGDLFDKQYEMLDELGKGRYGVVYKVKERETNKYYAAKFVRCIKSTDKEKAQEEVDIMNCLRHPKLLQLEAAFDKPREVVLVTEYISGGELFERVVADDFTLTEKDCILFTRQICEGVDYMHKQNVVHLDLKPENIMCQSRTSHYIKLIDFGLAQKIIPGQPMRVLFGTPEFIPPEIIGYEPIGFESDMWSVGVICYVLLSGLSPFMGDNDSETFTNITKAEFDFDDEAFDAVSQDAKDFISALLIKRKELRLTAKECLKHKWLAQQDMDMSCVILSTDKLKKFIIRRKWQKTGNAIRALGRMATLSAASRRGGGGGGGEPTDGNGTRCILQKLKMASLREEDSIGESPTEGQEITITETTKSGSGHKACDDRSDSGFSECPSVASPTALLVRPPECPSAISEETPLVSNRNCSPPPPARRSTPPIIDRSSSPATIRSSSPTTIRPLSPTTMRRSSPATIRPSSPAIIRSSSPATVRPSSPATMRRSSPATIRPSSPATIRRSSPATIRPSSPATRRAFSPVTTRCPPSPKIGRSLSPATHGSSSPATRGPSSLTTHPRSPLPRNRHDSTHPVHDVPLPTGTGVSNLCKTKRMIFDGERHDGSKSSAGMSSSGGVQRKEPIRIQTADNFKKAVAFWKQ</sequence>
<dbReference type="GO" id="GO:0005524">
    <property type="term" value="F:ATP binding"/>
    <property type="evidence" value="ECO:0007669"/>
    <property type="project" value="UniProtKB-UniRule"/>
</dbReference>
<feature type="compositionally biased region" description="Low complexity" evidence="8">
    <location>
        <begin position="1404"/>
        <end position="1414"/>
    </location>
</feature>